<dbReference type="EMBL" id="ON803509">
    <property type="protein sequence ID" value="UXX41852.1"/>
    <property type="molecule type" value="Genomic_DNA"/>
</dbReference>
<keyword evidence="2" id="KW-1185">Reference proteome</keyword>
<dbReference type="InterPro" id="IPR007748">
    <property type="entry name" value="AcMNPV_Orf109"/>
</dbReference>
<name>A0A977TNX7_9BBAC</name>
<sequence length="353" mass="40096">MACNGKLEVYISNVFILFPYEKVIPQLDTTSNTLSTHLTVFVPTYADEKVILKKVFVAFKTVRVIKYVSTFNENDEQTKNGTVVYWNVIVPIKTLGVGVTKVFSVVLSDNLYSCRSITIDNHKINSTCPLQVDYEKDMVCLKGELAGDIEELNKAYAPTNTSFLLHFDKETPMGIKILNTKRFLIALSIYRKTHAKVCVYLTYEELATVHKELSWESVRRQIRGGSGDSCTVLTQPSYKYVIDALQLLGIGLDEIGAIHTLVDMFTPLILRYKLVPDIFVELNKLNGHEKHVRLYCKYEGVSVTNAGPVPLNLPTNNKLQWTHRALVPPSQSFYQEIGNRNVYVYAPVYNYFL</sequence>
<dbReference type="Pfam" id="PF05054">
    <property type="entry name" value="AcMNPV_Ac109"/>
    <property type="match status" value="2"/>
</dbReference>
<protein>
    <submittedName>
        <fullName evidence="1">Odv-ec43</fullName>
    </submittedName>
</protein>
<evidence type="ECO:0000313" key="1">
    <source>
        <dbReference type="EMBL" id="UXX41852.1"/>
    </source>
</evidence>
<reference evidence="1" key="1">
    <citation type="journal article" date="2022" name="Virus Res.">
        <title>Genome analysis of Psilogramma increta granulovirus and its intrapopulation diversity.</title>
        <authorList>
            <person name="Zhang H."/>
            <person name="Li L."/>
            <person name="Chen B."/>
            <person name="Zuo Y."/>
            <person name="Wu W."/>
            <person name="Yuan M."/>
            <person name="Yang K."/>
        </authorList>
    </citation>
    <scope>NUCLEOTIDE SEQUENCE</scope>
    <source>
        <strain evidence="1">GZ</strain>
    </source>
</reference>
<accession>A0A977TNX7</accession>
<dbReference type="Proteomes" id="UP001265762">
    <property type="component" value="Segment"/>
</dbReference>
<proteinExistence type="predicted"/>
<organism evidence="1 2">
    <name type="scientific">Psilogramma increta granulovirus</name>
    <dbReference type="NCBI Taxonomy" id="2953508"/>
    <lineage>
        <taxon>Viruses</taxon>
        <taxon>Viruses incertae sedis</taxon>
        <taxon>Naldaviricetes</taxon>
        <taxon>Lefavirales</taxon>
        <taxon>Baculoviridae</taxon>
        <taxon>Betabaculovirus</taxon>
        <taxon>Betabaculovirus psincretae</taxon>
    </lineage>
</organism>
<evidence type="ECO:0000313" key="2">
    <source>
        <dbReference type="Proteomes" id="UP001265762"/>
    </source>
</evidence>